<feature type="transmembrane region" description="Helical" evidence="2">
    <location>
        <begin position="104"/>
        <end position="128"/>
    </location>
</feature>
<dbReference type="SUPFAM" id="SSF51735">
    <property type="entry name" value="NAD(P)-binding Rossmann-fold domains"/>
    <property type="match status" value="1"/>
</dbReference>
<comment type="similarity">
    <text evidence="1">Belongs to the polysaccharide synthase family.</text>
</comment>
<evidence type="ECO:0000313" key="5">
    <source>
        <dbReference type="Proteomes" id="UP000240971"/>
    </source>
</evidence>
<comment type="caution">
    <text evidence="4">The sequence shown here is derived from an EMBL/GenBank/DDBJ whole genome shotgun (WGS) entry which is preliminary data.</text>
</comment>
<dbReference type="InterPro" id="IPR036291">
    <property type="entry name" value="NAD(P)-bd_dom_sf"/>
</dbReference>
<evidence type="ECO:0000256" key="1">
    <source>
        <dbReference type="ARBA" id="ARBA00007430"/>
    </source>
</evidence>
<proteinExistence type="inferred from homology"/>
<keyword evidence="2" id="KW-0812">Transmembrane</keyword>
<dbReference type="InterPro" id="IPR003869">
    <property type="entry name" value="Polysac_CapD-like"/>
</dbReference>
<feature type="transmembrane region" description="Helical" evidence="2">
    <location>
        <begin position="12"/>
        <end position="34"/>
    </location>
</feature>
<name>A0A2P8HFB1_CHINA</name>
<dbReference type="EMBL" id="PYAW01000005">
    <property type="protein sequence ID" value="PSL44891.1"/>
    <property type="molecule type" value="Genomic_DNA"/>
</dbReference>
<keyword evidence="5" id="KW-1185">Reference proteome</keyword>
<dbReference type="Gene3D" id="3.40.50.720">
    <property type="entry name" value="NAD(P)-binding Rossmann-like Domain"/>
    <property type="match status" value="2"/>
</dbReference>
<keyword evidence="2" id="KW-0472">Membrane</keyword>
<dbReference type="Pfam" id="PF13727">
    <property type="entry name" value="CoA_binding_3"/>
    <property type="match status" value="1"/>
</dbReference>
<evidence type="ECO:0000313" key="4">
    <source>
        <dbReference type="EMBL" id="PSL44891.1"/>
    </source>
</evidence>
<dbReference type="InterPro" id="IPR051203">
    <property type="entry name" value="Polysaccharide_Synthase-Rel"/>
</dbReference>
<accession>A0A2P8HFB1</accession>
<dbReference type="PANTHER" id="PTHR43318:SF1">
    <property type="entry name" value="POLYSACCHARIDE BIOSYNTHESIS PROTEIN EPSC-RELATED"/>
    <property type="match status" value="1"/>
</dbReference>
<dbReference type="AlphaFoldDB" id="A0A2P8HFB1"/>
<dbReference type="CDD" id="cd05237">
    <property type="entry name" value="UDP_invert_4-6DH_SDR_e"/>
    <property type="match status" value="1"/>
</dbReference>
<gene>
    <name evidence="4" type="ORF">CLV51_105264</name>
</gene>
<keyword evidence="2" id="KW-1133">Transmembrane helix</keyword>
<dbReference type="Pfam" id="PF02719">
    <property type="entry name" value="Polysacc_synt_2"/>
    <property type="match status" value="1"/>
</dbReference>
<feature type="transmembrane region" description="Helical" evidence="2">
    <location>
        <begin position="79"/>
        <end position="98"/>
    </location>
</feature>
<dbReference type="PANTHER" id="PTHR43318">
    <property type="entry name" value="UDP-N-ACETYLGLUCOSAMINE 4,6-DEHYDRATASE"/>
    <property type="match status" value="1"/>
</dbReference>
<dbReference type="Proteomes" id="UP000240971">
    <property type="component" value="Unassembled WGS sequence"/>
</dbReference>
<evidence type="ECO:0000256" key="2">
    <source>
        <dbReference type="SAM" id="Phobius"/>
    </source>
</evidence>
<evidence type="ECO:0000259" key="3">
    <source>
        <dbReference type="Pfam" id="PF02719"/>
    </source>
</evidence>
<organism evidence="4 5">
    <name type="scientific">Chitinophaga niastensis</name>
    <dbReference type="NCBI Taxonomy" id="536980"/>
    <lineage>
        <taxon>Bacteria</taxon>
        <taxon>Pseudomonadati</taxon>
        <taxon>Bacteroidota</taxon>
        <taxon>Chitinophagia</taxon>
        <taxon>Chitinophagales</taxon>
        <taxon>Chitinophagaceae</taxon>
        <taxon>Chitinophaga</taxon>
    </lineage>
</organism>
<feature type="domain" description="Polysaccharide biosynthesis protein CapD-like" evidence="3">
    <location>
        <begin position="293"/>
        <end position="590"/>
    </location>
</feature>
<reference evidence="4 5" key="1">
    <citation type="submission" date="2018-03" db="EMBL/GenBank/DDBJ databases">
        <title>Genomic Encyclopedia of Archaeal and Bacterial Type Strains, Phase II (KMG-II): from individual species to whole genera.</title>
        <authorList>
            <person name="Goeker M."/>
        </authorList>
    </citation>
    <scope>NUCLEOTIDE SEQUENCE [LARGE SCALE GENOMIC DNA]</scope>
    <source>
        <strain evidence="4 5">DSM 24859</strain>
    </source>
</reference>
<sequence length="646" mass="72079">MVRSSSWITPSWLILLLDLGCSVIAINLAFLLRLNFDAEAIAPFPLEKIGLTVLGVNLVLSLLLRTYRGIVRFTSLADIGRIASLNIISCCILLAIGYSHGLDIQLNIFPISVILINFFISSFLLLSYRLLVKWVFKYYNNFRSQSRTRAAIYYTGHSSLMLRKAISDNPESDIRIAAFLADTNAHAGKSIEGLPVYASRKGQLFKMVKEGKISLLLIPDDHLDVAHLNELVEECIVLNIRVQKIIPVSKWTDGSNNSSSIQLKDINIEDLLERSVINIKNQQLSQELKGKSILVTGAAGSIGSEIVRQLIKYEPSVVVLCDKAESPLHELELEISEKLVTVPIIPFIGNVCDKVRMQQLFDIYAPAIVYHAAAYKHVPMMEKNPSIAVMNNVLGTKIVAELSVDYGVEKFVMVSTDKAVNPTNVMGASKRIAEIFSQSFSNHLNEKYQKLGPVYGAPPTRFITTRFGNVLGSNGSVIPRFKQQLEKGGPLTVTHPDITRYFMTIPEACQLVLEAGSMGQGGEIFVFDMGKPMKIAELARKMIRMSGKEPGKDIQIVFTGLRPGEKLYEELLNNAENTLPTYHEKIMIAKVRASDFAEVNEQVNQLIESARKHYLTPTVARMKQLVPEFISKNSTYEELDKDKIKM</sequence>
<protein>
    <submittedName>
        <fullName evidence="4">FlaA1/EpsC-like NDP-sugar epimerase</fullName>
    </submittedName>
</protein>
<dbReference type="RefSeq" id="WP_245898889.1">
    <property type="nucleotide sequence ID" value="NZ_PYAW01000005.1"/>
</dbReference>
<feature type="transmembrane region" description="Helical" evidence="2">
    <location>
        <begin position="49"/>
        <end position="67"/>
    </location>
</feature>